<dbReference type="GO" id="GO:0007088">
    <property type="term" value="P:regulation of mitotic nuclear division"/>
    <property type="evidence" value="ECO:0007669"/>
    <property type="project" value="InterPro"/>
</dbReference>
<dbReference type="GO" id="GO:0005634">
    <property type="term" value="C:nucleus"/>
    <property type="evidence" value="ECO:0007669"/>
    <property type="project" value="TreeGrafter"/>
</dbReference>
<dbReference type="PANTHER" id="PTHR15493">
    <property type="entry name" value="F-BOX ONLY PROTEIN 5 AND 43"/>
    <property type="match status" value="1"/>
</dbReference>
<dbReference type="InParanoid" id="B4JQK8"/>
<protein>
    <submittedName>
        <fullName evidence="1">GH13716</fullName>
    </submittedName>
</protein>
<dbReference type="KEGG" id="dgr:6566888"/>
<accession>B4JQK8</accession>
<evidence type="ECO:0000313" key="1">
    <source>
        <dbReference type="EMBL" id="EDV99188.1"/>
    </source>
</evidence>
<dbReference type="GO" id="GO:0045835">
    <property type="term" value="P:negative regulation of meiotic nuclear division"/>
    <property type="evidence" value="ECO:0007669"/>
    <property type="project" value="InterPro"/>
</dbReference>
<dbReference type="AlphaFoldDB" id="B4JQK8"/>
<keyword evidence="2" id="KW-1185">Reference proteome</keyword>
<dbReference type="OrthoDB" id="9984940at2759"/>
<name>B4JQK8_DROGR</name>
<dbReference type="InterPro" id="IPR047147">
    <property type="entry name" value="FBX5_43"/>
</dbReference>
<dbReference type="OMA" id="FRVQHNS"/>
<evidence type="ECO:0000313" key="2">
    <source>
        <dbReference type="Proteomes" id="UP000001070"/>
    </source>
</evidence>
<dbReference type="PhylomeDB" id="B4JQK8"/>
<dbReference type="FunCoup" id="B4JQK8">
    <property type="interactions" value="23"/>
</dbReference>
<organism evidence="2">
    <name type="scientific">Drosophila grimshawi</name>
    <name type="common">Hawaiian fruit fly</name>
    <name type="synonym">Idiomyia grimshawi</name>
    <dbReference type="NCBI Taxonomy" id="7222"/>
    <lineage>
        <taxon>Eukaryota</taxon>
        <taxon>Metazoa</taxon>
        <taxon>Ecdysozoa</taxon>
        <taxon>Arthropoda</taxon>
        <taxon>Hexapoda</taxon>
        <taxon>Insecta</taxon>
        <taxon>Pterygota</taxon>
        <taxon>Neoptera</taxon>
        <taxon>Endopterygota</taxon>
        <taxon>Diptera</taxon>
        <taxon>Brachycera</taxon>
        <taxon>Muscomorpha</taxon>
        <taxon>Ephydroidea</taxon>
        <taxon>Drosophilidae</taxon>
        <taxon>Drosophila</taxon>
        <taxon>Hawaiian Drosophila</taxon>
    </lineage>
</organism>
<reference evidence="1 2" key="1">
    <citation type="journal article" date="2007" name="Nature">
        <title>Evolution of genes and genomes on the Drosophila phylogeny.</title>
        <authorList>
            <consortium name="Drosophila 12 Genomes Consortium"/>
            <person name="Clark A.G."/>
            <person name="Eisen M.B."/>
            <person name="Smith D.R."/>
            <person name="Bergman C.M."/>
            <person name="Oliver B."/>
            <person name="Markow T.A."/>
            <person name="Kaufman T.C."/>
            <person name="Kellis M."/>
            <person name="Gelbart W."/>
            <person name="Iyer V.N."/>
            <person name="Pollard D.A."/>
            <person name="Sackton T.B."/>
            <person name="Larracuente A.M."/>
            <person name="Singh N.D."/>
            <person name="Abad J.P."/>
            <person name="Abt D.N."/>
            <person name="Adryan B."/>
            <person name="Aguade M."/>
            <person name="Akashi H."/>
            <person name="Anderson W.W."/>
            <person name="Aquadro C.F."/>
            <person name="Ardell D.H."/>
            <person name="Arguello R."/>
            <person name="Artieri C.G."/>
            <person name="Barbash D.A."/>
            <person name="Barker D."/>
            <person name="Barsanti P."/>
            <person name="Batterham P."/>
            <person name="Batzoglou S."/>
            <person name="Begun D."/>
            <person name="Bhutkar A."/>
            <person name="Blanco E."/>
            <person name="Bosak S.A."/>
            <person name="Bradley R.K."/>
            <person name="Brand A.D."/>
            <person name="Brent M.R."/>
            <person name="Brooks A.N."/>
            <person name="Brown R.H."/>
            <person name="Butlin R.K."/>
            <person name="Caggese C."/>
            <person name="Calvi B.R."/>
            <person name="Bernardo de Carvalho A."/>
            <person name="Caspi A."/>
            <person name="Castrezana S."/>
            <person name="Celniker S.E."/>
            <person name="Chang J.L."/>
            <person name="Chapple C."/>
            <person name="Chatterji S."/>
            <person name="Chinwalla A."/>
            <person name="Civetta A."/>
            <person name="Clifton S.W."/>
            <person name="Comeron J.M."/>
            <person name="Costello J.C."/>
            <person name="Coyne J.A."/>
            <person name="Daub J."/>
            <person name="David R.G."/>
            <person name="Delcher A.L."/>
            <person name="Delehaunty K."/>
            <person name="Do C.B."/>
            <person name="Ebling H."/>
            <person name="Edwards K."/>
            <person name="Eickbush T."/>
            <person name="Evans J.D."/>
            <person name="Filipski A."/>
            <person name="Findeiss S."/>
            <person name="Freyhult E."/>
            <person name="Fulton L."/>
            <person name="Fulton R."/>
            <person name="Garcia A.C."/>
            <person name="Gardiner A."/>
            <person name="Garfield D.A."/>
            <person name="Garvin B.E."/>
            <person name="Gibson G."/>
            <person name="Gilbert D."/>
            <person name="Gnerre S."/>
            <person name="Godfrey J."/>
            <person name="Good R."/>
            <person name="Gotea V."/>
            <person name="Gravely B."/>
            <person name="Greenberg A.J."/>
            <person name="Griffiths-Jones S."/>
            <person name="Gross S."/>
            <person name="Guigo R."/>
            <person name="Gustafson E.A."/>
            <person name="Haerty W."/>
            <person name="Hahn M.W."/>
            <person name="Halligan D.L."/>
            <person name="Halpern A.L."/>
            <person name="Halter G.M."/>
            <person name="Han M.V."/>
            <person name="Heger A."/>
            <person name="Hillier L."/>
            <person name="Hinrichs A.S."/>
            <person name="Holmes I."/>
            <person name="Hoskins R.A."/>
            <person name="Hubisz M.J."/>
            <person name="Hultmark D."/>
            <person name="Huntley M.A."/>
            <person name="Jaffe D.B."/>
            <person name="Jagadeeshan S."/>
            <person name="Jeck W.R."/>
            <person name="Johnson J."/>
            <person name="Jones C.D."/>
            <person name="Jordan W.C."/>
            <person name="Karpen G.H."/>
            <person name="Kataoka E."/>
            <person name="Keightley P.D."/>
            <person name="Kheradpour P."/>
            <person name="Kirkness E.F."/>
            <person name="Koerich L.B."/>
            <person name="Kristiansen K."/>
            <person name="Kudrna D."/>
            <person name="Kulathinal R.J."/>
            <person name="Kumar S."/>
            <person name="Kwok R."/>
            <person name="Lander E."/>
            <person name="Langley C.H."/>
            <person name="Lapoint R."/>
            <person name="Lazzaro B.P."/>
            <person name="Lee S.J."/>
            <person name="Levesque L."/>
            <person name="Li R."/>
            <person name="Lin C.F."/>
            <person name="Lin M.F."/>
            <person name="Lindblad-Toh K."/>
            <person name="Llopart A."/>
            <person name="Long M."/>
            <person name="Low L."/>
            <person name="Lozovsky E."/>
            <person name="Lu J."/>
            <person name="Luo M."/>
            <person name="Machado C.A."/>
            <person name="Makalowski W."/>
            <person name="Marzo M."/>
            <person name="Matsuda M."/>
            <person name="Matzkin L."/>
            <person name="McAllister B."/>
            <person name="McBride C.S."/>
            <person name="McKernan B."/>
            <person name="McKernan K."/>
            <person name="Mendez-Lago M."/>
            <person name="Minx P."/>
            <person name="Mollenhauer M.U."/>
            <person name="Montooth K."/>
            <person name="Mount S.M."/>
            <person name="Mu X."/>
            <person name="Myers E."/>
            <person name="Negre B."/>
            <person name="Newfeld S."/>
            <person name="Nielsen R."/>
            <person name="Noor M.A."/>
            <person name="O'Grady P."/>
            <person name="Pachter L."/>
            <person name="Papaceit M."/>
            <person name="Parisi M.J."/>
            <person name="Parisi M."/>
            <person name="Parts L."/>
            <person name="Pedersen J.S."/>
            <person name="Pesole G."/>
            <person name="Phillippy A.M."/>
            <person name="Ponting C.P."/>
            <person name="Pop M."/>
            <person name="Porcelli D."/>
            <person name="Powell J.R."/>
            <person name="Prohaska S."/>
            <person name="Pruitt K."/>
            <person name="Puig M."/>
            <person name="Quesneville H."/>
            <person name="Ram K.R."/>
            <person name="Rand D."/>
            <person name="Rasmussen M.D."/>
            <person name="Reed L.K."/>
            <person name="Reenan R."/>
            <person name="Reily A."/>
            <person name="Remington K.A."/>
            <person name="Rieger T.T."/>
            <person name="Ritchie M.G."/>
            <person name="Robin C."/>
            <person name="Rogers Y.H."/>
            <person name="Rohde C."/>
            <person name="Rozas J."/>
            <person name="Rubenfield M.J."/>
            <person name="Ruiz A."/>
            <person name="Russo S."/>
            <person name="Salzberg S.L."/>
            <person name="Sanchez-Gracia A."/>
            <person name="Saranga D.J."/>
            <person name="Sato H."/>
            <person name="Schaeffer S.W."/>
            <person name="Schatz M.C."/>
            <person name="Schlenke T."/>
            <person name="Schwartz R."/>
            <person name="Segarra C."/>
            <person name="Singh R.S."/>
            <person name="Sirot L."/>
            <person name="Sirota M."/>
            <person name="Sisneros N.B."/>
            <person name="Smith C.D."/>
            <person name="Smith T.F."/>
            <person name="Spieth J."/>
            <person name="Stage D.E."/>
            <person name="Stark A."/>
            <person name="Stephan W."/>
            <person name="Strausberg R.L."/>
            <person name="Strempel S."/>
            <person name="Sturgill D."/>
            <person name="Sutton G."/>
            <person name="Sutton G.G."/>
            <person name="Tao W."/>
            <person name="Teichmann S."/>
            <person name="Tobari Y.N."/>
            <person name="Tomimura Y."/>
            <person name="Tsolas J.M."/>
            <person name="Valente V.L."/>
            <person name="Venter E."/>
            <person name="Venter J.C."/>
            <person name="Vicario S."/>
            <person name="Vieira F.G."/>
            <person name="Vilella A.J."/>
            <person name="Villasante A."/>
            <person name="Walenz B."/>
            <person name="Wang J."/>
            <person name="Wasserman M."/>
            <person name="Watts T."/>
            <person name="Wilson D."/>
            <person name="Wilson R.K."/>
            <person name="Wing R.A."/>
            <person name="Wolfner M.F."/>
            <person name="Wong A."/>
            <person name="Wong G.K."/>
            <person name="Wu C.I."/>
            <person name="Wu G."/>
            <person name="Yamamoto D."/>
            <person name="Yang H.P."/>
            <person name="Yang S.P."/>
            <person name="Yorke J.A."/>
            <person name="Yoshida K."/>
            <person name="Zdobnov E."/>
            <person name="Zhang P."/>
            <person name="Zhang Y."/>
            <person name="Zimin A.V."/>
            <person name="Baldwin J."/>
            <person name="Abdouelleil A."/>
            <person name="Abdulkadir J."/>
            <person name="Abebe A."/>
            <person name="Abera B."/>
            <person name="Abreu J."/>
            <person name="Acer S.C."/>
            <person name="Aftuck L."/>
            <person name="Alexander A."/>
            <person name="An P."/>
            <person name="Anderson E."/>
            <person name="Anderson S."/>
            <person name="Arachi H."/>
            <person name="Azer M."/>
            <person name="Bachantsang P."/>
            <person name="Barry A."/>
            <person name="Bayul T."/>
            <person name="Berlin A."/>
            <person name="Bessette D."/>
            <person name="Bloom T."/>
            <person name="Blye J."/>
            <person name="Boguslavskiy L."/>
            <person name="Bonnet C."/>
            <person name="Boukhgalter B."/>
            <person name="Bourzgui I."/>
            <person name="Brown A."/>
            <person name="Cahill P."/>
            <person name="Channer S."/>
            <person name="Cheshatsang Y."/>
            <person name="Chuda L."/>
            <person name="Citroen M."/>
            <person name="Collymore A."/>
            <person name="Cooke P."/>
            <person name="Costello M."/>
            <person name="D'Aco K."/>
            <person name="Daza R."/>
            <person name="De Haan G."/>
            <person name="DeGray S."/>
            <person name="DeMaso C."/>
            <person name="Dhargay N."/>
            <person name="Dooley K."/>
            <person name="Dooley E."/>
            <person name="Doricent M."/>
            <person name="Dorje P."/>
            <person name="Dorjee K."/>
            <person name="Dupes A."/>
            <person name="Elong R."/>
            <person name="Falk J."/>
            <person name="Farina A."/>
            <person name="Faro S."/>
            <person name="Ferguson D."/>
            <person name="Fisher S."/>
            <person name="Foley C.D."/>
            <person name="Franke A."/>
            <person name="Friedrich D."/>
            <person name="Gadbois L."/>
            <person name="Gearin G."/>
            <person name="Gearin C.R."/>
            <person name="Giannoukos G."/>
            <person name="Goode T."/>
            <person name="Graham J."/>
            <person name="Grandbois E."/>
            <person name="Grewal S."/>
            <person name="Gyaltsen K."/>
            <person name="Hafez N."/>
            <person name="Hagos B."/>
            <person name="Hall J."/>
            <person name="Henson C."/>
            <person name="Hollinger A."/>
            <person name="Honan T."/>
            <person name="Huard M.D."/>
            <person name="Hughes L."/>
            <person name="Hurhula B."/>
            <person name="Husby M.E."/>
            <person name="Kamat A."/>
            <person name="Kanga B."/>
            <person name="Kashin S."/>
            <person name="Khazanovich D."/>
            <person name="Kisner P."/>
            <person name="Lance K."/>
            <person name="Lara M."/>
            <person name="Lee W."/>
            <person name="Lennon N."/>
            <person name="Letendre F."/>
            <person name="LeVine R."/>
            <person name="Lipovsky A."/>
            <person name="Liu X."/>
            <person name="Liu J."/>
            <person name="Liu S."/>
            <person name="Lokyitsang T."/>
            <person name="Lokyitsang Y."/>
            <person name="Lubonja R."/>
            <person name="Lui A."/>
            <person name="MacDonald P."/>
            <person name="Magnisalis V."/>
            <person name="Maru K."/>
            <person name="Matthews C."/>
            <person name="McCusker W."/>
            <person name="McDonough S."/>
            <person name="Mehta T."/>
            <person name="Meldrim J."/>
            <person name="Meneus L."/>
            <person name="Mihai O."/>
            <person name="Mihalev A."/>
            <person name="Mihova T."/>
            <person name="Mittelman R."/>
            <person name="Mlenga V."/>
            <person name="Montmayeur A."/>
            <person name="Mulrain L."/>
            <person name="Navidi A."/>
            <person name="Naylor J."/>
            <person name="Negash T."/>
            <person name="Nguyen T."/>
            <person name="Nguyen N."/>
            <person name="Nicol R."/>
            <person name="Norbu C."/>
            <person name="Norbu N."/>
            <person name="Novod N."/>
            <person name="O'Neill B."/>
            <person name="Osman S."/>
            <person name="Markiewicz E."/>
            <person name="Oyono O.L."/>
            <person name="Patti C."/>
            <person name="Phunkhang P."/>
            <person name="Pierre F."/>
            <person name="Priest M."/>
            <person name="Raghuraman S."/>
            <person name="Rege F."/>
            <person name="Reyes R."/>
            <person name="Rise C."/>
            <person name="Rogov P."/>
            <person name="Ross K."/>
            <person name="Ryan E."/>
            <person name="Settipalli S."/>
            <person name="Shea T."/>
            <person name="Sherpa N."/>
            <person name="Shi L."/>
            <person name="Shih D."/>
            <person name="Sparrow T."/>
            <person name="Spaulding J."/>
            <person name="Stalker J."/>
            <person name="Stange-Thomann N."/>
            <person name="Stavropoulos S."/>
            <person name="Stone C."/>
            <person name="Strader C."/>
            <person name="Tesfaye S."/>
            <person name="Thomson T."/>
            <person name="Thoulutsang Y."/>
            <person name="Thoulutsang D."/>
            <person name="Topham K."/>
            <person name="Topping I."/>
            <person name="Tsamla T."/>
            <person name="Vassiliev H."/>
            <person name="Vo A."/>
            <person name="Wangchuk T."/>
            <person name="Wangdi T."/>
            <person name="Weiand M."/>
            <person name="Wilkinson J."/>
            <person name="Wilson A."/>
            <person name="Yadav S."/>
            <person name="Young G."/>
            <person name="Yu Q."/>
            <person name="Zembek L."/>
            <person name="Zhong D."/>
            <person name="Zimmer A."/>
            <person name="Zwirko Z."/>
            <person name="Jaffe D.B."/>
            <person name="Alvarez P."/>
            <person name="Brockman W."/>
            <person name="Butler J."/>
            <person name="Chin C."/>
            <person name="Gnerre S."/>
            <person name="Grabherr M."/>
            <person name="Kleber M."/>
            <person name="Mauceli E."/>
            <person name="MacCallum I."/>
        </authorList>
    </citation>
    <scope>NUCLEOTIDE SEQUENCE [LARGE SCALE GENOMIC DNA]</scope>
    <source>
        <strain evidence="2">Tucson 15287-2541.00</strain>
    </source>
</reference>
<proteinExistence type="predicted"/>
<sequence length="416" mass="46927">MSAYNRKVLKKMCSSSSFDATDCGIDESGYASFKALHNSTVEAPFLFDRDCETENCRNASNTTAIHSKSDYSSLQFQTPGNLSNNMSQFRKSSFSLTDASEDASKFSQLMSTKRRKLHCQAMAHHSSPKKSKKKLFPLPAQLSICRTRYYDGIEQLDIVGKLSNTQPALECILQHVGSHTLDVMTRVSECWALAVQKSQRAMERLRNHRFKLSLSKENAGSHPRMKGHPMQSKKQIAVPFNPSNAIHKPNQTQVSYKHTPLQDNAGPLVEQMQRIKCPRCGKCSRVFYCQVEEQQTPQTMPQHRIAAALSQTLPNNNYVAFSETKPSLTRFYSMDEMSRSSPPPPYSVGECTSVLCKFRFCVECCGLPHPGKKCLVTEMGTPSKIMMPAEKVTPPKRNQKTDFKLSRKKSLKRLNF</sequence>
<dbReference type="eggNOG" id="ENOG502QRSQ">
    <property type="taxonomic scope" value="Eukaryota"/>
</dbReference>
<gene>
    <name evidence="1" type="primary">Dgri\GH13716</name>
    <name evidence="1" type="ORF">Dgri_GH13716</name>
</gene>
<dbReference type="HOGENOM" id="CLU_055701_0_0_1"/>
<dbReference type="PANTHER" id="PTHR15493:SF9">
    <property type="entry name" value="GH14043P"/>
    <property type="match status" value="1"/>
</dbReference>
<dbReference type="EMBL" id="CH916372">
    <property type="protein sequence ID" value="EDV99188.1"/>
    <property type="molecule type" value="Genomic_DNA"/>
</dbReference>
<dbReference type="STRING" id="7222.B4JQK8"/>
<dbReference type="Proteomes" id="UP000001070">
    <property type="component" value="Unassembled WGS sequence"/>
</dbReference>